<dbReference type="GO" id="GO:0008270">
    <property type="term" value="F:zinc ion binding"/>
    <property type="evidence" value="ECO:0007669"/>
    <property type="project" value="UniProtKB-UniRule"/>
</dbReference>
<dbReference type="STRING" id="989403.SAMN05421798_105157"/>
<evidence type="ECO:0000256" key="8">
    <source>
        <dbReference type="HAMAP-Rule" id="MF_00223"/>
    </source>
</evidence>
<dbReference type="AlphaFoldDB" id="A0A161VAY9"/>
<feature type="binding site" evidence="8">
    <location>
        <position position="104"/>
    </location>
    <ligand>
        <name>Zn(2+)</name>
        <dbReference type="ChEBI" id="CHEBI:29105"/>
    </ligand>
</feature>
<evidence type="ECO:0000256" key="7">
    <source>
        <dbReference type="ARBA" id="ARBA00023134"/>
    </source>
</evidence>
<dbReference type="Gene3D" id="1.10.286.10">
    <property type="match status" value="1"/>
</dbReference>
<evidence type="ECO:0000256" key="9">
    <source>
        <dbReference type="SAM" id="MobiDB-lite"/>
    </source>
</evidence>
<dbReference type="PANTHER" id="PTHR11109">
    <property type="entry name" value="GTP CYCLOHYDROLASE I"/>
    <property type="match status" value="1"/>
</dbReference>
<dbReference type="FunFam" id="3.30.1130.10:FF:000001">
    <property type="entry name" value="GTP cyclohydrolase 1"/>
    <property type="match status" value="1"/>
</dbReference>
<dbReference type="Pfam" id="PF01227">
    <property type="entry name" value="GTP_cyclohydroI"/>
    <property type="match status" value="1"/>
</dbReference>
<dbReference type="PROSITE" id="PS00859">
    <property type="entry name" value="GTP_CYCLOHYDROL_1_1"/>
    <property type="match status" value="1"/>
</dbReference>
<dbReference type="Gene3D" id="3.30.1130.10">
    <property type="match status" value="1"/>
</dbReference>
<dbReference type="GO" id="GO:0006730">
    <property type="term" value="P:one-carbon metabolic process"/>
    <property type="evidence" value="ECO:0007669"/>
    <property type="project" value="UniProtKB-UniRule"/>
</dbReference>
<gene>
    <name evidence="8 11" type="primary">folE</name>
    <name evidence="11" type="ORF">PsAD2_00534</name>
</gene>
<dbReference type="NCBIfam" id="TIGR00063">
    <property type="entry name" value="folE"/>
    <property type="match status" value="1"/>
</dbReference>
<dbReference type="GO" id="GO:0003934">
    <property type="term" value="F:GTP cyclohydrolase I activity"/>
    <property type="evidence" value="ECO:0007669"/>
    <property type="project" value="UniProtKB-UniRule"/>
</dbReference>
<dbReference type="SUPFAM" id="SSF55620">
    <property type="entry name" value="Tetrahydrobiopterin biosynthesis enzymes-like"/>
    <property type="match status" value="1"/>
</dbReference>
<dbReference type="InterPro" id="IPR043133">
    <property type="entry name" value="GTP-CH-I_C/QueF"/>
</dbReference>
<dbReference type="Proteomes" id="UP000076577">
    <property type="component" value="Unassembled WGS sequence"/>
</dbReference>
<dbReference type="FunFam" id="1.10.286.10:FF:000001">
    <property type="entry name" value="GTP cyclohydrolase 1"/>
    <property type="match status" value="1"/>
</dbReference>
<dbReference type="InterPro" id="IPR001474">
    <property type="entry name" value="GTP_CycHdrlase_I"/>
</dbReference>
<keyword evidence="6 8" id="KW-0378">Hydrolase</keyword>
<protein>
    <recommendedName>
        <fullName evidence="8">GTP cyclohydrolase 1</fullName>
        <ecNumber evidence="8">3.5.4.16</ecNumber>
    </recommendedName>
    <alternativeName>
        <fullName evidence="8">GTP cyclohydrolase I</fullName>
        <shortName evidence="8">GTP-CH-I</shortName>
    </alternativeName>
</protein>
<reference evidence="11 12" key="1">
    <citation type="journal article" date="2016" name="Front. Microbiol.">
        <title>Comparative Genomic Analysis Reveals a Diverse Repertoire of Genes Involved in Prokaryote-Eukaryote Interactions within the Pseudovibrio Genus.</title>
        <authorList>
            <person name="Romano S."/>
            <person name="Fernandez-Guerra A."/>
            <person name="Reen F.J."/>
            <person name="Glockner F.O."/>
            <person name="Crowley S.P."/>
            <person name="O'Sullivan O."/>
            <person name="Cotter P.D."/>
            <person name="Adams C."/>
            <person name="Dobson A.D."/>
            <person name="O'Gara F."/>
        </authorList>
    </citation>
    <scope>NUCLEOTIDE SEQUENCE [LARGE SCALE GENOMIC DNA]</scope>
    <source>
        <strain evidence="11 12">Ad2</strain>
    </source>
</reference>
<feature type="binding site" evidence="8">
    <location>
        <position position="101"/>
    </location>
    <ligand>
        <name>Zn(2+)</name>
        <dbReference type="ChEBI" id="CHEBI:29105"/>
    </ligand>
</feature>
<evidence type="ECO:0000256" key="2">
    <source>
        <dbReference type="ARBA" id="ARBA00005080"/>
    </source>
</evidence>
<dbReference type="PATRIC" id="fig|989403.3.peg.566"/>
<dbReference type="PANTHER" id="PTHR11109:SF7">
    <property type="entry name" value="GTP CYCLOHYDROLASE 1"/>
    <property type="match status" value="1"/>
</dbReference>
<organism evidence="11 12">
    <name type="scientific">Pseudovibrio axinellae</name>
    <dbReference type="NCBI Taxonomy" id="989403"/>
    <lineage>
        <taxon>Bacteria</taxon>
        <taxon>Pseudomonadati</taxon>
        <taxon>Pseudomonadota</taxon>
        <taxon>Alphaproteobacteria</taxon>
        <taxon>Hyphomicrobiales</taxon>
        <taxon>Stappiaceae</taxon>
        <taxon>Pseudovibrio</taxon>
    </lineage>
</organism>
<name>A0A161VAY9_9HYPH</name>
<accession>A0A161VAY9</accession>
<dbReference type="NCBIfam" id="NF006825">
    <property type="entry name" value="PRK09347.1-2"/>
    <property type="match status" value="1"/>
</dbReference>
<comment type="caution">
    <text evidence="11">The sequence shown here is derived from an EMBL/GenBank/DDBJ whole genome shotgun (WGS) entry which is preliminary data.</text>
</comment>
<evidence type="ECO:0000256" key="5">
    <source>
        <dbReference type="ARBA" id="ARBA00022563"/>
    </source>
</evidence>
<dbReference type="EC" id="3.5.4.16" evidence="8"/>
<comment type="pathway">
    <text evidence="2 8">Cofactor biosynthesis; 7,8-dihydroneopterin triphosphate biosynthesis; 7,8-dihydroneopterin triphosphate from GTP: step 1/1.</text>
</comment>
<keyword evidence="8" id="KW-0547">Nucleotide-binding</keyword>
<dbReference type="HAMAP" id="MF_00223">
    <property type="entry name" value="FolE"/>
    <property type="match status" value="1"/>
</dbReference>
<proteinExistence type="inferred from homology"/>
<keyword evidence="7 8" id="KW-0342">GTP-binding</keyword>
<dbReference type="GO" id="GO:0005737">
    <property type="term" value="C:cytoplasm"/>
    <property type="evidence" value="ECO:0007669"/>
    <property type="project" value="TreeGrafter"/>
</dbReference>
<keyword evidence="12" id="KW-1185">Reference proteome</keyword>
<dbReference type="InterPro" id="IPR020602">
    <property type="entry name" value="GTP_CycHdrlase_I_dom"/>
</dbReference>
<comment type="catalytic activity">
    <reaction evidence="1 8">
        <text>GTP + H2O = 7,8-dihydroneopterin 3'-triphosphate + formate + H(+)</text>
        <dbReference type="Rhea" id="RHEA:17473"/>
        <dbReference type="ChEBI" id="CHEBI:15377"/>
        <dbReference type="ChEBI" id="CHEBI:15378"/>
        <dbReference type="ChEBI" id="CHEBI:15740"/>
        <dbReference type="ChEBI" id="CHEBI:37565"/>
        <dbReference type="ChEBI" id="CHEBI:58462"/>
        <dbReference type="EC" id="3.5.4.16"/>
    </reaction>
</comment>
<keyword evidence="8" id="KW-0862">Zinc</keyword>
<dbReference type="GO" id="GO:0046654">
    <property type="term" value="P:tetrahydrofolate biosynthetic process"/>
    <property type="evidence" value="ECO:0007669"/>
    <property type="project" value="UniProtKB-UniRule"/>
</dbReference>
<sequence length="210" mass="23720">MDAVLRPVTDTDPTATEDNKLPNRPSRAEAEAAARVLLHWIGDDPEREGLLDTPKRVVKAYEDLFSGYKEDPREHMERTFEEVGGYNDIVLLKDISFTSFCEHHVLPFTGKAHIAYYPNHAVVGLSKIARVVDIFARRLQTQEHLTVQISTAIEKYLAPRGVAVMIEAEHQCMSMRGIQKQGVSTLTNRFSGAFENDASEQVRFMTMVRS</sequence>
<comment type="subunit">
    <text evidence="8">Homopolymer.</text>
</comment>
<comment type="similarity">
    <text evidence="3 8">Belongs to the GTP cyclohydrolase I family.</text>
</comment>
<dbReference type="OrthoDB" id="9801207at2"/>
<dbReference type="InterPro" id="IPR043134">
    <property type="entry name" value="GTP-CH-I_N"/>
</dbReference>
<comment type="subunit">
    <text evidence="4">Toroid-shaped homodecamer, composed of two pentamers of five dimers.</text>
</comment>
<feature type="region of interest" description="Disordered" evidence="9">
    <location>
        <begin position="1"/>
        <end position="27"/>
    </location>
</feature>
<evidence type="ECO:0000313" key="12">
    <source>
        <dbReference type="Proteomes" id="UP000076577"/>
    </source>
</evidence>
<dbReference type="GO" id="GO:0006729">
    <property type="term" value="P:tetrahydrobiopterin biosynthetic process"/>
    <property type="evidence" value="ECO:0007669"/>
    <property type="project" value="TreeGrafter"/>
</dbReference>
<feature type="binding site" evidence="8">
    <location>
        <position position="172"/>
    </location>
    <ligand>
        <name>Zn(2+)</name>
        <dbReference type="ChEBI" id="CHEBI:29105"/>
    </ligand>
</feature>
<keyword evidence="5 8" id="KW-0554">One-carbon metabolism</keyword>
<dbReference type="RefSeq" id="WP_068001768.1">
    <property type="nucleotide sequence ID" value="NZ_FOFM01000005.1"/>
</dbReference>
<dbReference type="UniPathway" id="UPA00848">
    <property type="reaction ID" value="UER00151"/>
</dbReference>
<keyword evidence="8" id="KW-0479">Metal-binding</keyword>
<dbReference type="EMBL" id="LMCB01000004">
    <property type="protein sequence ID" value="KZL21244.1"/>
    <property type="molecule type" value="Genomic_DNA"/>
</dbReference>
<evidence type="ECO:0000256" key="4">
    <source>
        <dbReference type="ARBA" id="ARBA00011857"/>
    </source>
</evidence>
<evidence type="ECO:0000256" key="3">
    <source>
        <dbReference type="ARBA" id="ARBA00008085"/>
    </source>
</evidence>
<evidence type="ECO:0000256" key="6">
    <source>
        <dbReference type="ARBA" id="ARBA00022801"/>
    </source>
</evidence>
<evidence type="ECO:0000313" key="11">
    <source>
        <dbReference type="EMBL" id="KZL21244.1"/>
    </source>
</evidence>
<feature type="domain" description="GTP cyclohydrolase I" evidence="10">
    <location>
        <begin position="31"/>
        <end position="208"/>
    </location>
</feature>
<dbReference type="GO" id="GO:0005525">
    <property type="term" value="F:GTP binding"/>
    <property type="evidence" value="ECO:0007669"/>
    <property type="project" value="UniProtKB-KW"/>
</dbReference>
<dbReference type="NCBIfam" id="NF006826">
    <property type="entry name" value="PRK09347.1-3"/>
    <property type="match status" value="1"/>
</dbReference>
<dbReference type="InterPro" id="IPR018234">
    <property type="entry name" value="GTP_CycHdrlase_I_CS"/>
</dbReference>
<feature type="compositionally biased region" description="Basic and acidic residues" evidence="9">
    <location>
        <begin position="17"/>
        <end position="27"/>
    </location>
</feature>
<evidence type="ECO:0000259" key="10">
    <source>
        <dbReference type="Pfam" id="PF01227"/>
    </source>
</evidence>
<evidence type="ECO:0000256" key="1">
    <source>
        <dbReference type="ARBA" id="ARBA00001052"/>
    </source>
</evidence>